<protein>
    <submittedName>
        <fullName evidence="2">SnoaL-like domain protein</fullName>
    </submittedName>
</protein>
<name>A0A2N9B3D0_STRCX</name>
<reference evidence="3" key="1">
    <citation type="submission" date="2017-11" db="EMBL/GenBank/DDBJ databases">
        <authorList>
            <person name="Wibberg D."/>
        </authorList>
    </citation>
    <scope>NUCLEOTIDE SEQUENCE [LARGE SCALE GENOMIC DNA]</scope>
</reference>
<organism evidence="2 3">
    <name type="scientific">Streptomyces chartreusis NRRL 3882</name>
    <dbReference type="NCBI Taxonomy" id="1079985"/>
    <lineage>
        <taxon>Bacteria</taxon>
        <taxon>Bacillati</taxon>
        <taxon>Actinomycetota</taxon>
        <taxon>Actinomycetes</taxon>
        <taxon>Kitasatosporales</taxon>
        <taxon>Streptomycetaceae</taxon>
        <taxon>Streptomyces</taxon>
    </lineage>
</organism>
<evidence type="ECO:0000313" key="2">
    <source>
        <dbReference type="EMBL" id="SOR77828.1"/>
    </source>
</evidence>
<evidence type="ECO:0000313" key="3">
    <source>
        <dbReference type="Proteomes" id="UP000235464"/>
    </source>
</evidence>
<gene>
    <name evidence="2" type="ORF">SCNRRL3882_1297</name>
</gene>
<keyword evidence="3" id="KW-1185">Reference proteome</keyword>
<accession>A0A2N9B3D0</accession>
<dbReference type="EMBL" id="LT963352">
    <property type="protein sequence ID" value="SOR77828.1"/>
    <property type="molecule type" value="Genomic_DNA"/>
</dbReference>
<dbReference type="Proteomes" id="UP000235464">
    <property type="component" value="Chromosome I"/>
</dbReference>
<dbReference type="CDD" id="cd00531">
    <property type="entry name" value="NTF2_like"/>
    <property type="match status" value="1"/>
</dbReference>
<dbReference type="Gene3D" id="3.10.450.50">
    <property type="match status" value="1"/>
</dbReference>
<proteinExistence type="predicted"/>
<feature type="domain" description="SnoaL-like" evidence="1">
    <location>
        <begin position="12"/>
        <end position="134"/>
    </location>
</feature>
<dbReference type="InterPro" id="IPR032710">
    <property type="entry name" value="NTF2-like_dom_sf"/>
</dbReference>
<sequence length="150" mass="16925">MESGQSFTDLYVTVQQFYAEQMRMLDDGDFEGYASTFTPDGEFTHTPGRPAARTPAGIVRELEEFHRRFEGRRVQRRHWFNMLGVVDKGDGTIETTMYALVVTTEGERIPEIAPSCVVSDVLAYENGRLRTRSRVVGHDHVRAPDRAAAG</sequence>
<dbReference type="SUPFAM" id="SSF54427">
    <property type="entry name" value="NTF2-like"/>
    <property type="match status" value="1"/>
</dbReference>
<dbReference type="Pfam" id="PF13577">
    <property type="entry name" value="SnoaL_4"/>
    <property type="match status" value="1"/>
</dbReference>
<dbReference type="OrthoDB" id="9130903at2"/>
<evidence type="ECO:0000259" key="1">
    <source>
        <dbReference type="Pfam" id="PF13577"/>
    </source>
</evidence>
<dbReference type="AlphaFoldDB" id="A0A2N9B3D0"/>
<dbReference type="RefSeq" id="WP_010034398.1">
    <property type="nucleotide sequence ID" value="NZ_LT962942.1"/>
</dbReference>
<dbReference type="InterPro" id="IPR037401">
    <property type="entry name" value="SnoaL-like"/>
</dbReference>